<keyword evidence="3" id="KW-0812">Transmembrane</keyword>
<dbReference type="PROSITE" id="PS50192">
    <property type="entry name" value="T_SNARE"/>
    <property type="match status" value="1"/>
</dbReference>
<dbReference type="GO" id="GO:0000149">
    <property type="term" value="F:SNARE binding"/>
    <property type="evidence" value="ECO:0007669"/>
    <property type="project" value="TreeGrafter"/>
</dbReference>
<evidence type="ECO:0000259" key="7">
    <source>
        <dbReference type="PROSITE" id="PS50192"/>
    </source>
</evidence>
<dbReference type="CDD" id="cd15849">
    <property type="entry name" value="SNARE_Sso1"/>
    <property type="match status" value="1"/>
</dbReference>
<dbReference type="Pfam" id="PF00804">
    <property type="entry name" value="Syntaxin"/>
    <property type="match status" value="1"/>
</dbReference>
<dbReference type="SUPFAM" id="SSF47661">
    <property type="entry name" value="t-snare proteins"/>
    <property type="match status" value="1"/>
</dbReference>
<dbReference type="AlphaFoldDB" id="A0A9N9DKM2"/>
<keyword evidence="6" id="KW-0175">Coiled coil</keyword>
<feature type="coiled-coil region" evidence="6">
    <location>
        <begin position="159"/>
        <end position="210"/>
    </location>
</feature>
<name>A0A9N9DKM2_FUNMO</name>
<dbReference type="GO" id="GO:0005484">
    <property type="term" value="F:SNAP receptor activity"/>
    <property type="evidence" value="ECO:0007669"/>
    <property type="project" value="TreeGrafter"/>
</dbReference>
<comment type="similarity">
    <text evidence="2">Belongs to the syntaxin family.</text>
</comment>
<protein>
    <submittedName>
        <fullName evidence="8">12514_t:CDS:1</fullName>
    </submittedName>
</protein>
<evidence type="ECO:0000256" key="5">
    <source>
        <dbReference type="ARBA" id="ARBA00023136"/>
    </source>
</evidence>
<sequence length="264" mass="30078">MADNISKFLNETTTIEQKITNVRSNITKIEEFQSQILVSTSTTQEDSTNKEREAFVESTRNLLIECKDRIKKIQYDNVRIPSTDPNYGLRQQRYEYLRTKLSNVLEEYRVAENNFMKQTKDRMERQYKVVNPNATQQEIDDYVSNPNSQPIFQQALLRTNEAQNALAEVRKRHEDIKNIESTISELVSLFQELHLQVEEQDQTIVNIEDNTEVTVQKTEQAANELGSGGSSTNVVTATTTVAPTAALNNPSPVITPQPTPQPTL</sequence>
<evidence type="ECO:0000313" key="8">
    <source>
        <dbReference type="EMBL" id="CAG8639254.1"/>
    </source>
</evidence>
<evidence type="ECO:0000256" key="1">
    <source>
        <dbReference type="ARBA" id="ARBA00004211"/>
    </source>
</evidence>
<dbReference type="EMBL" id="CAJVPP010003881">
    <property type="protein sequence ID" value="CAG8639254.1"/>
    <property type="molecule type" value="Genomic_DNA"/>
</dbReference>
<dbReference type="InterPro" id="IPR010989">
    <property type="entry name" value="SNARE"/>
</dbReference>
<dbReference type="GO" id="GO:0012505">
    <property type="term" value="C:endomembrane system"/>
    <property type="evidence" value="ECO:0007669"/>
    <property type="project" value="TreeGrafter"/>
</dbReference>
<dbReference type="Gene3D" id="1.20.58.70">
    <property type="match status" value="1"/>
</dbReference>
<dbReference type="Proteomes" id="UP000789375">
    <property type="component" value="Unassembled WGS sequence"/>
</dbReference>
<evidence type="ECO:0000256" key="2">
    <source>
        <dbReference type="ARBA" id="ARBA00009063"/>
    </source>
</evidence>
<keyword evidence="9" id="KW-1185">Reference proteome</keyword>
<dbReference type="GO" id="GO:0048278">
    <property type="term" value="P:vesicle docking"/>
    <property type="evidence" value="ECO:0007669"/>
    <property type="project" value="TreeGrafter"/>
</dbReference>
<accession>A0A9N9DKM2</accession>
<evidence type="ECO:0000256" key="6">
    <source>
        <dbReference type="SAM" id="Coils"/>
    </source>
</evidence>
<comment type="subcellular location">
    <subcellularLocation>
        <location evidence="1">Membrane</location>
        <topology evidence="1">Single-pass type IV membrane protein</topology>
    </subcellularLocation>
</comment>
<dbReference type="SMART" id="SM00397">
    <property type="entry name" value="t_SNARE"/>
    <property type="match status" value="1"/>
</dbReference>
<dbReference type="InterPro" id="IPR000727">
    <property type="entry name" value="T_SNARE_dom"/>
</dbReference>
<dbReference type="GO" id="GO:0005886">
    <property type="term" value="C:plasma membrane"/>
    <property type="evidence" value="ECO:0007669"/>
    <property type="project" value="TreeGrafter"/>
</dbReference>
<keyword evidence="4" id="KW-1133">Transmembrane helix</keyword>
<dbReference type="GO" id="GO:0006887">
    <property type="term" value="P:exocytosis"/>
    <property type="evidence" value="ECO:0007669"/>
    <property type="project" value="TreeGrafter"/>
</dbReference>
<evidence type="ECO:0000313" key="9">
    <source>
        <dbReference type="Proteomes" id="UP000789375"/>
    </source>
</evidence>
<dbReference type="GO" id="GO:0006906">
    <property type="term" value="P:vesicle fusion"/>
    <property type="evidence" value="ECO:0007669"/>
    <property type="project" value="TreeGrafter"/>
</dbReference>
<dbReference type="GO" id="GO:0006886">
    <property type="term" value="P:intracellular protein transport"/>
    <property type="evidence" value="ECO:0007669"/>
    <property type="project" value="TreeGrafter"/>
</dbReference>
<proteinExistence type="inferred from homology"/>
<dbReference type="PANTHER" id="PTHR19957:SF307">
    <property type="entry name" value="PROTEIN SSO1-RELATED"/>
    <property type="match status" value="1"/>
</dbReference>
<dbReference type="InterPro" id="IPR006011">
    <property type="entry name" value="Syntaxin_N"/>
</dbReference>
<keyword evidence="5" id="KW-0472">Membrane</keyword>
<evidence type="ECO:0000256" key="4">
    <source>
        <dbReference type="ARBA" id="ARBA00022989"/>
    </source>
</evidence>
<dbReference type="InterPro" id="IPR045242">
    <property type="entry name" value="Syntaxin"/>
</dbReference>
<dbReference type="PANTHER" id="PTHR19957">
    <property type="entry name" value="SYNTAXIN"/>
    <property type="match status" value="1"/>
</dbReference>
<gene>
    <name evidence="8" type="ORF">FMOSSE_LOCUS10899</name>
</gene>
<reference evidence="8" key="1">
    <citation type="submission" date="2021-06" db="EMBL/GenBank/DDBJ databases">
        <authorList>
            <person name="Kallberg Y."/>
            <person name="Tangrot J."/>
            <person name="Rosling A."/>
        </authorList>
    </citation>
    <scope>NUCLEOTIDE SEQUENCE</scope>
    <source>
        <strain evidence="8">87-6 pot B 2015</strain>
    </source>
</reference>
<organism evidence="8 9">
    <name type="scientific">Funneliformis mosseae</name>
    <name type="common">Endomycorrhizal fungus</name>
    <name type="synonym">Glomus mosseae</name>
    <dbReference type="NCBI Taxonomy" id="27381"/>
    <lineage>
        <taxon>Eukaryota</taxon>
        <taxon>Fungi</taxon>
        <taxon>Fungi incertae sedis</taxon>
        <taxon>Mucoromycota</taxon>
        <taxon>Glomeromycotina</taxon>
        <taxon>Glomeromycetes</taxon>
        <taxon>Glomerales</taxon>
        <taxon>Glomeraceae</taxon>
        <taxon>Funneliformis</taxon>
    </lineage>
</organism>
<dbReference type="GO" id="GO:0031201">
    <property type="term" value="C:SNARE complex"/>
    <property type="evidence" value="ECO:0007669"/>
    <property type="project" value="TreeGrafter"/>
</dbReference>
<feature type="domain" description="T-SNARE coiled-coil homology" evidence="7">
    <location>
        <begin position="166"/>
        <end position="228"/>
    </location>
</feature>
<comment type="caution">
    <text evidence="8">The sequence shown here is derived from an EMBL/GenBank/DDBJ whole genome shotgun (WGS) entry which is preliminary data.</text>
</comment>
<evidence type="ECO:0000256" key="3">
    <source>
        <dbReference type="ARBA" id="ARBA00022692"/>
    </source>
</evidence>